<evidence type="ECO:0000256" key="1">
    <source>
        <dbReference type="SAM" id="Phobius"/>
    </source>
</evidence>
<keyword evidence="4" id="KW-1185">Reference proteome</keyword>
<dbReference type="NCBIfam" id="NF008740">
    <property type="entry name" value="PRK11770.1-2"/>
    <property type="match status" value="1"/>
</dbReference>
<feature type="domain" description="Inner membrane component" evidence="2">
    <location>
        <begin position="67"/>
        <end position="116"/>
    </location>
</feature>
<feature type="domain" description="Inner membrane component" evidence="2">
    <location>
        <begin position="4"/>
        <end position="54"/>
    </location>
</feature>
<sequence length="124" mass="13647">MSTFGNIIWIILGGFVMALGWFIAGLICCITIIGIPLGIQAFKMGQLVLWPFGRTVDFSRMGAGSLILNIFWIIFFGWELAIGSAILGMLYCITVIGIPFGIQWFKFAKLALLPFGAEIINIPK</sequence>
<proteinExistence type="predicted"/>
<dbReference type="PANTHER" id="PTHR42903">
    <property type="entry name" value="INNER MEMBRANE PROTEIN YCCF"/>
    <property type="match status" value="1"/>
</dbReference>
<evidence type="ECO:0000259" key="2">
    <source>
        <dbReference type="Pfam" id="PF03733"/>
    </source>
</evidence>
<dbReference type="STRING" id="52689.AKG39_02360"/>
<accession>A0A0L6U5F9</accession>
<feature type="transmembrane region" description="Helical" evidence="1">
    <location>
        <begin position="6"/>
        <end position="37"/>
    </location>
</feature>
<dbReference type="AlphaFoldDB" id="A0A0L6U5F9"/>
<dbReference type="PIRSF" id="PIRSF028777">
    <property type="entry name" value="UCP028777"/>
    <property type="match status" value="1"/>
</dbReference>
<gene>
    <name evidence="3" type="ORF">AKG39_02360</name>
</gene>
<evidence type="ECO:0000313" key="3">
    <source>
        <dbReference type="EMBL" id="KNZ43025.1"/>
    </source>
</evidence>
<feature type="transmembrane region" description="Helical" evidence="1">
    <location>
        <begin position="84"/>
        <end position="105"/>
    </location>
</feature>
<dbReference type="GO" id="GO:0005886">
    <property type="term" value="C:plasma membrane"/>
    <property type="evidence" value="ECO:0007669"/>
    <property type="project" value="TreeGrafter"/>
</dbReference>
<dbReference type="InterPro" id="IPR031308">
    <property type="entry name" value="UCP028777"/>
</dbReference>
<dbReference type="PANTHER" id="PTHR42903:SF1">
    <property type="entry name" value="INNER MEMBRANE PROTEIN YCCF"/>
    <property type="match status" value="1"/>
</dbReference>
<reference evidence="4" key="1">
    <citation type="submission" date="2015-07" db="EMBL/GenBank/DDBJ databases">
        <title>Draft genome sequence of Acetobacterium bakii DSM 8293, a potential psychrophilic chemical producer through syngas fermentation.</title>
        <authorList>
            <person name="Song Y."/>
            <person name="Hwang S."/>
            <person name="Cho B.-K."/>
        </authorList>
    </citation>
    <scope>NUCLEOTIDE SEQUENCE [LARGE SCALE GENOMIC DNA]</scope>
    <source>
        <strain evidence="4">DSM 8239</strain>
    </source>
</reference>
<dbReference type="InterPro" id="IPR052937">
    <property type="entry name" value="Inner_membrane_protein"/>
</dbReference>
<dbReference type="Proteomes" id="UP000036873">
    <property type="component" value="Unassembled WGS sequence"/>
</dbReference>
<dbReference type="OrthoDB" id="9790567at2"/>
<name>A0A0L6U5F9_9FIRM</name>
<feature type="transmembrane region" description="Helical" evidence="1">
    <location>
        <begin position="58"/>
        <end position="78"/>
    </location>
</feature>
<dbReference type="EMBL" id="LGYO01000007">
    <property type="protein sequence ID" value="KNZ43025.1"/>
    <property type="molecule type" value="Genomic_DNA"/>
</dbReference>
<protein>
    <submittedName>
        <fullName evidence="3">Membrane protein</fullName>
    </submittedName>
</protein>
<keyword evidence="1" id="KW-0472">Membrane</keyword>
<keyword evidence="1" id="KW-1133">Transmembrane helix</keyword>
<keyword evidence="1" id="KW-0812">Transmembrane</keyword>
<dbReference type="RefSeq" id="WP_050738761.1">
    <property type="nucleotide sequence ID" value="NZ_LGYO01000007.1"/>
</dbReference>
<dbReference type="InterPro" id="IPR005185">
    <property type="entry name" value="YccF"/>
</dbReference>
<dbReference type="Pfam" id="PF03733">
    <property type="entry name" value="YccF"/>
    <property type="match status" value="2"/>
</dbReference>
<dbReference type="PATRIC" id="fig|52689.4.peg.3395"/>
<organism evidence="3 4">
    <name type="scientific">Acetobacterium bakii</name>
    <dbReference type="NCBI Taxonomy" id="52689"/>
    <lineage>
        <taxon>Bacteria</taxon>
        <taxon>Bacillati</taxon>
        <taxon>Bacillota</taxon>
        <taxon>Clostridia</taxon>
        <taxon>Eubacteriales</taxon>
        <taxon>Eubacteriaceae</taxon>
        <taxon>Acetobacterium</taxon>
    </lineage>
</organism>
<evidence type="ECO:0000313" key="4">
    <source>
        <dbReference type="Proteomes" id="UP000036873"/>
    </source>
</evidence>
<comment type="caution">
    <text evidence="3">The sequence shown here is derived from an EMBL/GenBank/DDBJ whole genome shotgun (WGS) entry which is preliminary data.</text>
</comment>